<dbReference type="InterPro" id="IPR011989">
    <property type="entry name" value="ARM-like"/>
</dbReference>
<evidence type="ECO:0000256" key="8">
    <source>
        <dbReference type="ARBA" id="ARBA00023034"/>
    </source>
</evidence>
<evidence type="ECO:0000259" key="14">
    <source>
        <dbReference type="Pfam" id="PF14806"/>
    </source>
</evidence>
<dbReference type="Proteomes" id="UP000236319">
    <property type="component" value="Unassembled WGS sequence"/>
</dbReference>
<keyword evidence="10" id="KW-0968">Cytoplasmic vesicle</keyword>
<evidence type="ECO:0000259" key="15">
    <source>
        <dbReference type="Pfam" id="PF26188"/>
    </source>
</evidence>
<evidence type="ECO:0000256" key="4">
    <source>
        <dbReference type="ARBA" id="ARBA00022490"/>
    </source>
</evidence>
<evidence type="ECO:0000256" key="5">
    <source>
        <dbReference type="ARBA" id="ARBA00022737"/>
    </source>
</evidence>
<dbReference type="InterPro" id="IPR016024">
    <property type="entry name" value="ARM-type_fold"/>
</dbReference>
<keyword evidence="17" id="KW-1185">Reference proteome</keyword>
<name>A0A2H6KBF5_9APIC</name>
<evidence type="ECO:0000259" key="13">
    <source>
        <dbReference type="Pfam" id="PF07718"/>
    </source>
</evidence>
<dbReference type="PANTHER" id="PTHR10635:SF0">
    <property type="entry name" value="COATOMER SUBUNIT BETA"/>
    <property type="match status" value="1"/>
</dbReference>
<feature type="domain" description="Coatomer beta subunit appendage platform" evidence="14">
    <location>
        <begin position="780"/>
        <end position="929"/>
    </location>
</feature>
<dbReference type="OrthoDB" id="10261439at2759"/>
<dbReference type="EMBL" id="BDSA01000002">
    <property type="protein sequence ID" value="GBE60315.1"/>
    <property type="molecule type" value="Genomic_DNA"/>
</dbReference>
<evidence type="ECO:0000256" key="9">
    <source>
        <dbReference type="ARBA" id="ARBA00023136"/>
    </source>
</evidence>
<dbReference type="Pfam" id="PF26188">
    <property type="entry name" value="RESC6"/>
    <property type="match status" value="1"/>
</dbReference>
<evidence type="ECO:0000256" key="3">
    <source>
        <dbReference type="ARBA" id="ARBA00022448"/>
    </source>
</evidence>
<evidence type="ECO:0000256" key="10">
    <source>
        <dbReference type="ARBA" id="ARBA00023329"/>
    </source>
</evidence>
<evidence type="ECO:0000256" key="1">
    <source>
        <dbReference type="ARBA" id="ARBA00004255"/>
    </source>
</evidence>
<dbReference type="InterPro" id="IPR011710">
    <property type="entry name" value="Coatomer_bsu_C"/>
</dbReference>
<evidence type="ECO:0000313" key="16">
    <source>
        <dbReference type="EMBL" id="GBE60315.1"/>
    </source>
</evidence>
<evidence type="ECO:0000256" key="2">
    <source>
        <dbReference type="ARBA" id="ARBA00004347"/>
    </source>
</evidence>
<dbReference type="GO" id="GO:0000139">
    <property type="term" value="C:Golgi membrane"/>
    <property type="evidence" value="ECO:0007669"/>
    <property type="project" value="UniProtKB-SubCell"/>
</dbReference>
<keyword evidence="7" id="KW-0653">Protein transport</keyword>
<feature type="domain" description="RNA-editing substrate-binding complex 6 protein" evidence="15">
    <location>
        <begin position="1147"/>
        <end position="1274"/>
    </location>
</feature>
<keyword evidence="3" id="KW-0813">Transport</keyword>
<feature type="domain" description="Clathrin/coatomer adaptor adaptin-like N-terminal" evidence="12">
    <location>
        <begin position="1"/>
        <end position="442"/>
    </location>
</feature>
<dbReference type="VEuPathDB" id="PiroplasmaDB:BOVATA_018080"/>
<evidence type="ECO:0000256" key="7">
    <source>
        <dbReference type="ARBA" id="ARBA00022927"/>
    </source>
</evidence>
<keyword evidence="8" id="KW-0333">Golgi apparatus</keyword>
<evidence type="ECO:0000259" key="12">
    <source>
        <dbReference type="Pfam" id="PF01602"/>
    </source>
</evidence>
<comment type="subcellular location">
    <subcellularLocation>
        <location evidence="2">Cytoplasmic vesicle</location>
        <location evidence="2">COPI-coated vesicle membrane</location>
        <topology evidence="2">Peripheral membrane protein</topology>
        <orientation evidence="2">Cytoplasmic side</orientation>
    </subcellularLocation>
    <subcellularLocation>
        <location evidence="1">Golgi apparatus membrane</location>
        <topology evidence="1">Peripheral membrane protein</topology>
        <orientation evidence="1">Cytoplasmic side</orientation>
    </subcellularLocation>
</comment>
<keyword evidence="4" id="KW-0963">Cytoplasm</keyword>
<keyword evidence="6" id="KW-0931">ER-Golgi transport</keyword>
<proteinExistence type="predicted"/>
<feature type="domain" description="Coatomer beta subunit C-terminal" evidence="13">
    <location>
        <begin position="666"/>
        <end position="772"/>
    </location>
</feature>
<comment type="caution">
    <text evidence="16">The sequence shown here is derived from an EMBL/GenBank/DDBJ whole genome shotgun (WGS) entry which is preliminary data.</text>
</comment>
<evidence type="ECO:0000256" key="11">
    <source>
        <dbReference type="PROSITE-ProRule" id="PRU00103"/>
    </source>
</evidence>
<evidence type="ECO:0000313" key="17">
    <source>
        <dbReference type="Proteomes" id="UP000236319"/>
    </source>
</evidence>
<dbReference type="GO" id="GO:0006888">
    <property type="term" value="P:endoplasmic reticulum to Golgi vesicle-mediated transport"/>
    <property type="evidence" value="ECO:0007669"/>
    <property type="project" value="TreeGrafter"/>
</dbReference>
<dbReference type="GO" id="GO:0005198">
    <property type="term" value="F:structural molecule activity"/>
    <property type="evidence" value="ECO:0007669"/>
    <property type="project" value="InterPro"/>
</dbReference>
<dbReference type="GO" id="GO:0006886">
    <property type="term" value="P:intracellular protein transport"/>
    <property type="evidence" value="ECO:0007669"/>
    <property type="project" value="InterPro"/>
</dbReference>
<dbReference type="RefSeq" id="XP_028866558.1">
    <property type="nucleotide sequence ID" value="XM_029010725.1"/>
</dbReference>
<dbReference type="Gene3D" id="1.25.10.10">
    <property type="entry name" value="Leucine-rich Repeat Variant"/>
    <property type="match status" value="1"/>
</dbReference>
<dbReference type="GO" id="GO:0030126">
    <property type="term" value="C:COPI vesicle coat"/>
    <property type="evidence" value="ECO:0007669"/>
    <property type="project" value="InterPro"/>
</dbReference>
<dbReference type="PANTHER" id="PTHR10635">
    <property type="entry name" value="COATOMER SUBUNIT BETA"/>
    <property type="match status" value="1"/>
</dbReference>
<dbReference type="Pfam" id="PF07718">
    <property type="entry name" value="Coatamer_beta_C"/>
    <property type="match status" value="1"/>
</dbReference>
<dbReference type="InterPro" id="IPR002553">
    <property type="entry name" value="Clathrin/coatomer_adapt-like_N"/>
</dbReference>
<keyword evidence="9" id="KW-0472">Membrane</keyword>
<gene>
    <name evidence="16" type="ORF">BOVATA_018080</name>
</gene>
<dbReference type="Pfam" id="PF01602">
    <property type="entry name" value="Adaptin_N"/>
    <property type="match status" value="1"/>
</dbReference>
<protein>
    <submittedName>
        <fullName evidence="16">Coatomer subunit beta-1</fullName>
    </submittedName>
</protein>
<accession>A0A2H6KBF5</accession>
<dbReference type="InterPro" id="IPR016460">
    <property type="entry name" value="COPB1"/>
</dbReference>
<dbReference type="SUPFAM" id="SSF48371">
    <property type="entry name" value="ARM repeat"/>
    <property type="match status" value="1"/>
</dbReference>
<dbReference type="InterPro" id="IPR058917">
    <property type="entry name" value="RESC6_dom"/>
</dbReference>
<reference evidence="16 17" key="1">
    <citation type="journal article" date="2017" name="BMC Genomics">
        <title>Whole-genome assembly of Babesia ovata and comparative genomics between closely related pathogens.</title>
        <authorList>
            <person name="Yamagishi J."/>
            <person name="Asada M."/>
            <person name="Hakimi H."/>
            <person name="Tanaka T.Q."/>
            <person name="Sugimoto C."/>
            <person name="Kawazu S."/>
        </authorList>
    </citation>
    <scope>NUCLEOTIDE SEQUENCE [LARGE SCALE GENOMIC DNA]</scope>
    <source>
        <strain evidence="16 17">Miyake</strain>
    </source>
</reference>
<sequence length="1526" mass="170308">MLNGEDVSSLLMSIIRFVLPSNDHRLKKLVHLFFQIFDFCTADGTVREESILVCNALRNDLCSPNEYVRGSAMRLVSKLRHWNIVGPMLPAILDNLKHPDPYVHRNALLCLSKIAERFGTECVLSSTEDTERLLLGNSGASVKAHAYNLLRLCEPSLAVQYLLGVEGTMLSFPARFHLEVLSSFFWLYSLDSRVHSLMMRVALMLMDNSPDNDVRMEGAHIICRLKSTPIEARRAAASALIKVLLDESDLNVKMLVIEKLNTLHARSSSLGDVPNVLEEHVMDLVRALSGSSRRVTMGLLSLALRSVTRQNADALLQSFKKAFTTAEDIATYSQRQIAQYRIMLIKAIHYTCGLYPERSGIVYDMLLGYLSHRHAETAEDCAMFFKQLTELLPQLREETIVKLLAFIDLIPHSSVLSVCFWVIGEYAGSEQLASHCCNKIYELLSPYPLVVATGAESASGSLDRAGTSGSIGSGDSRADNGMATHTVVLQDGTYGAQLSDKKSNMPTATTLRGMLVDTCDPLLYCSVAQCLLKLSFACNDTDCIAKATLVVANLVRLVGRPQYASVYSQRRLRTILKLCLGLLKEPGKYRALVEEYISASCRKWSPGPSSMPLEPKNDVDERINYSALFGDVGEDEWSIEDELEAGGPSPGDNYEIDKLLSTGNAIYKVRTKDADKRNLGTIHQFTSLMDALYIEATLNVITTRLYLTLYLRNTTEVLLQNIRVELCANDRLEMASSIPVITLARGESRVLQVNFKLKRSLNDVIYGHVYFDKEKSGIQECIPFNPMSVCMYDYVQPSFISPSLFRTYWTEFEWEHKIQIHPSKADPLDLLRGLLQVTHMTVVCPAAPPTLKSAPGPAGQAEFLSKYMEYLKVQPELAALLGDTSFFALNLFCSTPHGEEALANLSVVKQKQGMYSGCFKIRSRTEPVAFWAPARRVRSDAFTARNSTSAALQLLAGVTAAWHRSPGLLSARFTGRAQPRSAHCRARGLDVERSQFMSSVADGTAELIDKLLSCECGIVLRCFLKMDYRDYALQRALIERMLQRGQAFSPYAAVSALSTLAEGYSGGGASQWRNRLEDTDRLLRRLLAQVRAHMDRFNLGSLARLTNTISRLPCDVGGVISSIRDTLLNRHLSASDTALWSEEVVHFLANGFSRKGVLDKKLFDFLRDRIIESCPGYSVDTLVSLSNAYSKFGSAEAAGYIELFTRLAEEIVTQRHHLTNRHVCVVANAFAMSCLCHEDLLEVIDDNFVFGIDAYDGRQIAMMIHAFNKLGYRSRNHRFIWRKCTEHLDSYSWQGLTMIFHAYTKGEIRDQATTDKFCRRFVQLFDDLERQKSGLTAHGPTCSDLPQPTTYVSLVYSLVKGNILQCDDLLVHLAKGCLSNLSTYEPDEIANLTLAFSRIRNNTLNDGDGTRQELSTLSQEMLEGLTRRLGESRLQFSAFSMAKVVEALGDCAFMQSAQAVLGLIKRNILILDRLSYTHITAIMRALSTMGVHDDDLMSVLNSLKHNKRIRHKQANTPPAVAQHISV</sequence>
<feature type="repeat" description="HEAT" evidence="11">
    <location>
        <begin position="88"/>
        <end position="126"/>
    </location>
</feature>
<keyword evidence="5" id="KW-0677">Repeat</keyword>
<dbReference type="Pfam" id="PF14806">
    <property type="entry name" value="Coatomer_b_Cpla"/>
    <property type="match status" value="1"/>
</dbReference>
<dbReference type="InterPro" id="IPR021133">
    <property type="entry name" value="HEAT_type_2"/>
</dbReference>
<dbReference type="PROSITE" id="PS50077">
    <property type="entry name" value="HEAT_REPEAT"/>
    <property type="match status" value="1"/>
</dbReference>
<evidence type="ECO:0000256" key="6">
    <source>
        <dbReference type="ARBA" id="ARBA00022892"/>
    </source>
</evidence>
<dbReference type="InterPro" id="IPR029446">
    <property type="entry name" value="COPB1_appendage_platform_dom"/>
</dbReference>
<dbReference type="GO" id="GO:0006891">
    <property type="term" value="P:intra-Golgi vesicle-mediated transport"/>
    <property type="evidence" value="ECO:0007669"/>
    <property type="project" value="TreeGrafter"/>
</dbReference>
<dbReference type="GeneID" id="39874085"/>
<organism evidence="16 17">
    <name type="scientific">Babesia ovata</name>
    <dbReference type="NCBI Taxonomy" id="189622"/>
    <lineage>
        <taxon>Eukaryota</taxon>
        <taxon>Sar</taxon>
        <taxon>Alveolata</taxon>
        <taxon>Apicomplexa</taxon>
        <taxon>Aconoidasida</taxon>
        <taxon>Piroplasmida</taxon>
        <taxon>Babesiidae</taxon>
        <taxon>Babesia</taxon>
    </lineage>
</organism>